<proteinExistence type="predicted"/>
<dbReference type="Proteomes" id="UP000309544">
    <property type="component" value="Unassembled WGS sequence"/>
</dbReference>
<name>A0A5C4RYC4_PROVB</name>
<dbReference type="Gene3D" id="3.40.50.300">
    <property type="entry name" value="P-loop containing nucleotide triphosphate hydrolases"/>
    <property type="match status" value="1"/>
</dbReference>
<protein>
    <submittedName>
        <fullName evidence="2">Uncharacterized protein</fullName>
    </submittedName>
</protein>
<dbReference type="AlphaFoldDB" id="A0A5C4RYC4"/>
<dbReference type="InterPro" id="IPR027417">
    <property type="entry name" value="P-loop_NTPase"/>
</dbReference>
<gene>
    <name evidence="2" type="ORF">FGF68_09815</name>
</gene>
<accession>A0A5C4RYC4</accession>
<dbReference type="PANTHER" id="PTHR45615">
    <property type="entry name" value="MYOSIN HEAVY CHAIN, NON-MUSCLE"/>
    <property type="match status" value="1"/>
</dbReference>
<comment type="caution">
    <text evidence="2">The sequence shown here is derived from an EMBL/GenBank/DDBJ whole genome shotgun (WGS) entry which is preliminary data.</text>
</comment>
<sequence>MMNKILTVGHPQSGYRDVERILLSCGMQEPEVSKKDNLSPVEIGELLRKAHGLASVADISQGEDMQQLDAGPVWNGLALDLLMGNIDQKFWGWSDPDAVSLLEYWKSLDPKLAFVLVYDDPHRVLREMGCEEAQICTREKVERQLEYWNAYNQALLAFYLRNQDRSMLVNARQVRKNADAYLNQLQTYLDKQVCLSAPPPTNGSFKAIAARNGSIDKLNGSLQRVSAGALAAPALADGFLIDSLLVEYPEHLQCYEELQASATIPLTCSEASKATVFDSWSAHMRRRSETGNVIRILSEEKQRVEQELERYYLENEKNKGLAAEKESAEKLRRTLEQEKQSLESKLQAMQQQVQSLEKEVKNSNVQKELAEENDLLLAQLHQVQEELERYYLENEKNKGLAAEKASVENKRQALEAEKKALEQRLKEQQTTVEKENAVQIAKQRALAEEKQSLESKLQAMQQQVQSLEKEVKNSNVQKELTEENGLLLAQLHQVQEELERYYLENQKLKQEQKPAYYGAAERLKSELPYQLGAAIIERSRQVWPVLFLPISLSRIARQYRKHAKASGEQLPPLEAYRDFYEAEKAQKHLSYSLGETWLKHSRTPWGWVVMPFALSRARKAYRQYRQSLDS</sequence>
<evidence type="ECO:0000313" key="3">
    <source>
        <dbReference type="Proteomes" id="UP000309544"/>
    </source>
</evidence>
<keyword evidence="3" id="KW-1185">Reference proteome</keyword>
<dbReference type="EMBL" id="VDCI01000010">
    <property type="protein sequence ID" value="TNJ35958.1"/>
    <property type="molecule type" value="Genomic_DNA"/>
</dbReference>
<dbReference type="PANTHER" id="PTHR45615:SF80">
    <property type="entry name" value="GRIP DOMAIN-CONTAINING PROTEIN"/>
    <property type="match status" value="1"/>
</dbReference>
<keyword evidence="1" id="KW-0175">Coiled coil</keyword>
<feature type="coiled-coil region" evidence="1">
    <location>
        <begin position="294"/>
        <end position="511"/>
    </location>
</feature>
<organism evidence="2 3">
    <name type="scientific">Prosthecochloris vibrioformis</name>
    <name type="common">Chlorobium vibrioforme</name>
    <dbReference type="NCBI Taxonomy" id="1098"/>
    <lineage>
        <taxon>Bacteria</taxon>
        <taxon>Pseudomonadati</taxon>
        <taxon>Chlorobiota</taxon>
        <taxon>Chlorobiia</taxon>
        <taxon>Chlorobiales</taxon>
        <taxon>Chlorobiaceae</taxon>
        <taxon>Prosthecochloris</taxon>
    </lineage>
</organism>
<evidence type="ECO:0000256" key="1">
    <source>
        <dbReference type="SAM" id="Coils"/>
    </source>
</evidence>
<dbReference type="RefSeq" id="WP_139626899.1">
    <property type="nucleotide sequence ID" value="NZ_VDCI01000010.1"/>
</dbReference>
<reference evidence="2 3" key="1">
    <citation type="submission" date="2019-05" db="EMBL/GenBank/DDBJ databases">
        <title>Draft Whole-Genome sequence of the green sulfur bacterium Prosthecochloris vibrioformis DSM 260.</title>
        <authorList>
            <person name="Meyer T.E."/>
            <person name="Kyndt J.A."/>
        </authorList>
    </citation>
    <scope>NUCLEOTIDE SEQUENCE [LARGE SCALE GENOMIC DNA]</scope>
    <source>
        <strain evidence="2 3">DSM 260</strain>
    </source>
</reference>
<evidence type="ECO:0000313" key="2">
    <source>
        <dbReference type="EMBL" id="TNJ35958.1"/>
    </source>
</evidence>